<dbReference type="InterPro" id="IPR006016">
    <property type="entry name" value="UspA"/>
</dbReference>
<dbReference type="SUPFAM" id="SSF52402">
    <property type="entry name" value="Adenine nucleotide alpha hydrolases-like"/>
    <property type="match status" value="1"/>
</dbReference>
<dbReference type="CDD" id="cd16655">
    <property type="entry name" value="RING-Ubox_WDSUB1-like"/>
    <property type="match status" value="1"/>
</dbReference>
<dbReference type="UniPathway" id="UPA00143"/>
<dbReference type="Gene3D" id="3.30.200.20">
    <property type="entry name" value="Phosphorylase Kinase, domain 1"/>
    <property type="match status" value="1"/>
</dbReference>
<evidence type="ECO:0000256" key="7">
    <source>
        <dbReference type="ARBA" id="ARBA00022786"/>
    </source>
</evidence>
<dbReference type="PANTHER" id="PTHR45647:SF15">
    <property type="entry name" value="U-BOX DOMAIN-CONTAINING PROTEIN 35"/>
    <property type="match status" value="1"/>
</dbReference>
<dbReference type="SUPFAM" id="SSF57850">
    <property type="entry name" value="RING/U-box"/>
    <property type="match status" value="1"/>
</dbReference>
<proteinExistence type="predicted"/>
<dbReference type="SMART" id="SM00220">
    <property type="entry name" value="S_TKc"/>
    <property type="match status" value="1"/>
</dbReference>
<dbReference type="PROSITE" id="PS00108">
    <property type="entry name" value="PROTEIN_KINASE_ST"/>
    <property type="match status" value="1"/>
</dbReference>
<dbReference type="OrthoDB" id="10064100at2759"/>
<comment type="caution">
    <text evidence="13">The sequence shown here is derived from an EMBL/GenBank/DDBJ whole genome shotgun (WGS) entry which is preliminary data.</text>
</comment>
<keyword evidence="14" id="KW-1185">Reference proteome</keyword>
<name>A0A0K9PNS3_ZOSMR</name>
<dbReference type="GO" id="GO:0005524">
    <property type="term" value="F:ATP binding"/>
    <property type="evidence" value="ECO:0007669"/>
    <property type="project" value="UniProtKB-UniRule"/>
</dbReference>
<comment type="pathway">
    <text evidence="2">Protein modification; protein ubiquitination.</text>
</comment>
<evidence type="ECO:0000256" key="9">
    <source>
        <dbReference type="PROSITE-ProRule" id="PRU10141"/>
    </source>
</evidence>
<sequence>MEHEVDDPTIVAVAVNESNNSEYAVKWALKKFIPIGINLIKLIYVQPETIPNDRADANNKDMEWKSGSTVLLPYIQMCLNRKVEAEPHIIEGNDIPAAISEEITNCAINKLVIGCSSHSALSRKFKGSESSKIAEMVPSFCTVYTISKGETPLVRSSTSYSKESIRNDTSIYPSISSCESSVHPEITDRESSSPKNSDYPDSLKNRHIRELTSFNPDFTDTTSKTEISQTTIFHSGNLISNFEESSRYSSSSETEYLTVDFDDVSSYGNFGNSILDNEADDLDLLGVKLGHLRGICEKTQNEIFEASQKMNELRALCMEDNRKIEQLYIQEEKIRDIVKKEHKSCDMAKKKFEQMRDFIESEKLTGKNALDRVKYEVEEKQSIEKALKNCQLQDYKKLEWEEIISSTSGLSESLLIGIGENGKVYKGRLHQTTVAIKILQLNEIRQTKKFLQELEVLGRIHHPHLMLLVAACPEHGCLVYEYMENGNLSDRLNCKNNAMPLEWFHRYRIAWEIASALVFLHNSKPKPIVHRDLKPANIFLDRNLVAKIGDFGLSTLLPADLSSSTVFKNTAPVGTLFYVDPEYHRTGMVSPKSDIYSFGMVILQLLTAKLPKRLTFLVEKAIGDGCLEDVLDSRAGKWPSVETEELARMALGCLELTSIDRPDLQTKIVPLLEKLKKVADTALNAALPVHDLIIPNHFNCPILKKVMEEPYVASDGYTYDLKAIKEWFSMNDKSPVTNLDLPNKQLIPNLSLRHAIEDWLSFVCK</sequence>
<dbReference type="PROSITE" id="PS00107">
    <property type="entry name" value="PROTEIN_KINASE_ATP"/>
    <property type="match status" value="1"/>
</dbReference>
<reference evidence="14" key="1">
    <citation type="journal article" date="2016" name="Nature">
        <title>The genome of the seagrass Zostera marina reveals angiosperm adaptation to the sea.</title>
        <authorList>
            <person name="Olsen J.L."/>
            <person name="Rouze P."/>
            <person name="Verhelst B."/>
            <person name="Lin Y.-C."/>
            <person name="Bayer T."/>
            <person name="Collen J."/>
            <person name="Dattolo E."/>
            <person name="De Paoli E."/>
            <person name="Dittami S."/>
            <person name="Maumus F."/>
            <person name="Michel G."/>
            <person name="Kersting A."/>
            <person name="Lauritano C."/>
            <person name="Lohaus R."/>
            <person name="Toepel M."/>
            <person name="Tonon T."/>
            <person name="Vanneste K."/>
            <person name="Amirebrahimi M."/>
            <person name="Brakel J."/>
            <person name="Bostroem C."/>
            <person name="Chovatia M."/>
            <person name="Grimwood J."/>
            <person name="Jenkins J.W."/>
            <person name="Jueterbock A."/>
            <person name="Mraz A."/>
            <person name="Stam W.T."/>
            <person name="Tice H."/>
            <person name="Bornberg-Bauer E."/>
            <person name="Green P.J."/>
            <person name="Pearson G.A."/>
            <person name="Procaccini G."/>
            <person name="Duarte C.M."/>
            <person name="Schmutz J."/>
            <person name="Reusch T.B.H."/>
            <person name="Van de Peer Y."/>
        </authorList>
    </citation>
    <scope>NUCLEOTIDE SEQUENCE [LARGE SCALE GENOMIC DNA]</scope>
    <source>
        <strain evidence="14">cv. Finnish</strain>
    </source>
</reference>
<feature type="domain" description="U-box" evidence="12">
    <location>
        <begin position="693"/>
        <end position="765"/>
    </location>
</feature>
<evidence type="ECO:0000256" key="2">
    <source>
        <dbReference type="ARBA" id="ARBA00004906"/>
    </source>
</evidence>
<keyword evidence="7" id="KW-0833">Ubl conjugation pathway</keyword>
<evidence type="ECO:0000256" key="6">
    <source>
        <dbReference type="ARBA" id="ARBA00022777"/>
    </source>
</evidence>
<evidence type="ECO:0000313" key="14">
    <source>
        <dbReference type="Proteomes" id="UP000036987"/>
    </source>
</evidence>
<feature type="binding site" evidence="9">
    <location>
        <position position="437"/>
    </location>
    <ligand>
        <name>ATP</name>
        <dbReference type="ChEBI" id="CHEBI:30616"/>
    </ligand>
</feature>
<evidence type="ECO:0000256" key="5">
    <source>
        <dbReference type="ARBA" id="ARBA00022741"/>
    </source>
</evidence>
<organism evidence="13 14">
    <name type="scientific">Zostera marina</name>
    <name type="common">Eelgrass</name>
    <dbReference type="NCBI Taxonomy" id="29655"/>
    <lineage>
        <taxon>Eukaryota</taxon>
        <taxon>Viridiplantae</taxon>
        <taxon>Streptophyta</taxon>
        <taxon>Embryophyta</taxon>
        <taxon>Tracheophyta</taxon>
        <taxon>Spermatophyta</taxon>
        <taxon>Magnoliopsida</taxon>
        <taxon>Liliopsida</taxon>
        <taxon>Zosteraceae</taxon>
        <taxon>Zostera</taxon>
    </lineage>
</organism>
<evidence type="ECO:0000313" key="13">
    <source>
        <dbReference type="EMBL" id="KMZ69895.1"/>
    </source>
</evidence>
<evidence type="ECO:0000256" key="3">
    <source>
        <dbReference type="ARBA" id="ARBA00012483"/>
    </source>
</evidence>
<dbReference type="Proteomes" id="UP000036987">
    <property type="component" value="Unassembled WGS sequence"/>
</dbReference>
<dbReference type="GO" id="GO:0061630">
    <property type="term" value="F:ubiquitin protein ligase activity"/>
    <property type="evidence" value="ECO:0007669"/>
    <property type="project" value="UniProtKB-EC"/>
</dbReference>
<dbReference type="SUPFAM" id="SSF56112">
    <property type="entry name" value="Protein kinase-like (PK-like)"/>
    <property type="match status" value="1"/>
</dbReference>
<dbReference type="Gene3D" id="1.10.510.10">
    <property type="entry name" value="Transferase(Phosphotransferase) domain 1"/>
    <property type="match status" value="1"/>
</dbReference>
<dbReference type="OMA" id="CAAMVEW"/>
<dbReference type="InterPro" id="IPR013083">
    <property type="entry name" value="Znf_RING/FYVE/PHD"/>
</dbReference>
<keyword evidence="4" id="KW-0808">Transferase</keyword>
<protein>
    <recommendedName>
        <fullName evidence="3">RING-type E3 ubiquitin transferase</fullName>
        <ecNumber evidence="3">2.3.2.27</ecNumber>
    </recommendedName>
</protein>
<dbReference type="EMBL" id="LFYR01000740">
    <property type="protein sequence ID" value="KMZ69895.1"/>
    <property type="molecule type" value="Genomic_DNA"/>
</dbReference>
<keyword evidence="8 9" id="KW-0067">ATP-binding</keyword>
<keyword evidence="6" id="KW-0418">Kinase</keyword>
<evidence type="ECO:0000256" key="4">
    <source>
        <dbReference type="ARBA" id="ARBA00022679"/>
    </source>
</evidence>
<evidence type="ECO:0000256" key="8">
    <source>
        <dbReference type="ARBA" id="ARBA00022840"/>
    </source>
</evidence>
<dbReference type="GO" id="GO:0004672">
    <property type="term" value="F:protein kinase activity"/>
    <property type="evidence" value="ECO:0007669"/>
    <property type="project" value="InterPro"/>
</dbReference>
<dbReference type="InterPro" id="IPR003613">
    <property type="entry name" value="Ubox_domain"/>
</dbReference>
<evidence type="ECO:0000259" key="12">
    <source>
        <dbReference type="PROSITE" id="PS51698"/>
    </source>
</evidence>
<accession>A0A0K9PNS3</accession>
<dbReference type="AlphaFoldDB" id="A0A0K9PNS3"/>
<dbReference type="InterPro" id="IPR011009">
    <property type="entry name" value="Kinase-like_dom_sf"/>
</dbReference>
<evidence type="ECO:0000256" key="1">
    <source>
        <dbReference type="ARBA" id="ARBA00000900"/>
    </source>
</evidence>
<dbReference type="STRING" id="29655.A0A0K9PNS3"/>
<dbReference type="InterPro" id="IPR014729">
    <property type="entry name" value="Rossmann-like_a/b/a_fold"/>
</dbReference>
<dbReference type="EC" id="2.3.2.27" evidence="3"/>
<dbReference type="Pfam" id="PF00069">
    <property type="entry name" value="Pkinase"/>
    <property type="match status" value="1"/>
</dbReference>
<dbReference type="Gene3D" id="3.40.50.620">
    <property type="entry name" value="HUPs"/>
    <property type="match status" value="1"/>
</dbReference>
<dbReference type="Pfam" id="PF00582">
    <property type="entry name" value="Usp"/>
    <property type="match status" value="1"/>
</dbReference>
<dbReference type="InterPro" id="IPR051348">
    <property type="entry name" value="U-box_ubiquitin_ligases"/>
</dbReference>
<dbReference type="PANTHER" id="PTHR45647">
    <property type="entry name" value="OS02G0152300 PROTEIN"/>
    <property type="match status" value="1"/>
</dbReference>
<gene>
    <name evidence="13" type="ORF">ZOSMA_203G00170</name>
</gene>
<dbReference type="InterPro" id="IPR000719">
    <property type="entry name" value="Prot_kinase_dom"/>
</dbReference>
<dbReference type="PROSITE" id="PS50011">
    <property type="entry name" value="PROTEIN_KINASE_DOM"/>
    <property type="match status" value="1"/>
</dbReference>
<dbReference type="SMART" id="SM00504">
    <property type="entry name" value="Ubox"/>
    <property type="match status" value="1"/>
</dbReference>
<feature type="region of interest" description="Disordered" evidence="10">
    <location>
        <begin position="175"/>
        <end position="202"/>
    </location>
</feature>
<dbReference type="PROSITE" id="PS51698">
    <property type="entry name" value="U_BOX"/>
    <property type="match status" value="1"/>
</dbReference>
<evidence type="ECO:0000259" key="11">
    <source>
        <dbReference type="PROSITE" id="PS50011"/>
    </source>
</evidence>
<keyword evidence="5 9" id="KW-0547">Nucleotide-binding</keyword>
<evidence type="ECO:0000256" key="10">
    <source>
        <dbReference type="SAM" id="MobiDB-lite"/>
    </source>
</evidence>
<dbReference type="Gene3D" id="3.30.40.10">
    <property type="entry name" value="Zinc/RING finger domain, C3HC4 (zinc finger)"/>
    <property type="match status" value="1"/>
</dbReference>
<dbReference type="GO" id="GO:0016567">
    <property type="term" value="P:protein ubiquitination"/>
    <property type="evidence" value="ECO:0007669"/>
    <property type="project" value="UniProtKB-UniPathway"/>
</dbReference>
<dbReference type="InterPro" id="IPR017441">
    <property type="entry name" value="Protein_kinase_ATP_BS"/>
</dbReference>
<dbReference type="Pfam" id="PF04564">
    <property type="entry name" value="U-box"/>
    <property type="match status" value="1"/>
</dbReference>
<comment type="catalytic activity">
    <reaction evidence="1">
        <text>S-ubiquitinyl-[E2 ubiquitin-conjugating enzyme]-L-cysteine + [acceptor protein]-L-lysine = [E2 ubiquitin-conjugating enzyme]-L-cysteine + N(6)-ubiquitinyl-[acceptor protein]-L-lysine.</text>
        <dbReference type="EC" id="2.3.2.27"/>
    </reaction>
</comment>
<feature type="domain" description="Protein kinase" evidence="11">
    <location>
        <begin position="410"/>
        <end position="672"/>
    </location>
</feature>
<dbReference type="InterPro" id="IPR008271">
    <property type="entry name" value="Ser/Thr_kinase_AS"/>
</dbReference>